<dbReference type="AlphaFoldDB" id="A0A1L3J9A2"/>
<dbReference type="RefSeq" id="WP_072558341.1">
    <property type="nucleotide sequence ID" value="NZ_CP018154.1"/>
</dbReference>
<dbReference type="GO" id="GO:0140359">
    <property type="term" value="F:ABC-type transporter activity"/>
    <property type="evidence" value="ECO:0007669"/>
    <property type="project" value="InterPro"/>
</dbReference>
<keyword evidence="4 5" id="KW-0472">Membrane</keyword>
<evidence type="ECO:0000259" key="6">
    <source>
        <dbReference type="Pfam" id="PF12698"/>
    </source>
</evidence>
<reference evidence="7 8" key="1">
    <citation type="submission" date="2016-11" db="EMBL/GenBank/DDBJ databases">
        <title>Sphingorhabdus sp. LPB0140, isolated from marine environment.</title>
        <authorList>
            <person name="Kim E."/>
            <person name="Yi H."/>
        </authorList>
    </citation>
    <scope>NUCLEOTIDE SEQUENCE [LARGE SCALE GENOMIC DNA]</scope>
    <source>
        <strain evidence="7 8">LPB0140</strain>
    </source>
</reference>
<feature type="transmembrane region" description="Helical" evidence="5">
    <location>
        <begin position="222"/>
        <end position="245"/>
    </location>
</feature>
<feature type="transmembrane region" description="Helical" evidence="5">
    <location>
        <begin position="265"/>
        <end position="290"/>
    </location>
</feature>
<evidence type="ECO:0000313" key="8">
    <source>
        <dbReference type="Proteomes" id="UP000242561"/>
    </source>
</evidence>
<proteinExistence type="predicted"/>
<dbReference type="GO" id="GO:0016020">
    <property type="term" value="C:membrane"/>
    <property type="evidence" value="ECO:0007669"/>
    <property type="project" value="UniProtKB-SubCell"/>
</dbReference>
<organism evidence="7 8">
    <name type="scientific">Sphingorhabdus lutea</name>
    <dbReference type="NCBI Taxonomy" id="1913578"/>
    <lineage>
        <taxon>Bacteria</taxon>
        <taxon>Pseudomonadati</taxon>
        <taxon>Pseudomonadota</taxon>
        <taxon>Alphaproteobacteria</taxon>
        <taxon>Sphingomonadales</taxon>
        <taxon>Sphingomonadaceae</taxon>
        <taxon>Sphingorhabdus</taxon>
    </lineage>
</organism>
<comment type="subcellular location">
    <subcellularLocation>
        <location evidence="1">Membrane</location>
        <topology evidence="1">Multi-pass membrane protein</topology>
    </subcellularLocation>
</comment>
<evidence type="ECO:0000256" key="5">
    <source>
        <dbReference type="SAM" id="Phobius"/>
    </source>
</evidence>
<dbReference type="Pfam" id="PF12698">
    <property type="entry name" value="ABC2_membrane_3"/>
    <property type="match status" value="1"/>
</dbReference>
<feature type="transmembrane region" description="Helical" evidence="5">
    <location>
        <begin position="180"/>
        <end position="201"/>
    </location>
</feature>
<feature type="transmembrane region" description="Helical" evidence="5">
    <location>
        <begin position="354"/>
        <end position="379"/>
    </location>
</feature>
<dbReference type="InterPro" id="IPR013525">
    <property type="entry name" value="ABC2_TM"/>
</dbReference>
<feature type="domain" description="ABC-2 type transporter transmembrane" evidence="6">
    <location>
        <begin position="88"/>
        <end position="372"/>
    </location>
</feature>
<protein>
    <submittedName>
        <fullName evidence="7">ABC transporter permease</fullName>
    </submittedName>
</protein>
<keyword evidence="3 5" id="KW-1133">Transmembrane helix</keyword>
<feature type="transmembrane region" description="Helical" evidence="5">
    <location>
        <begin position="20"/>
        <end position="42"/>
    </location>
</feature>
<dbReference type="STRING" id="1913578.LPB140_01305"/>
<sequence length="408" mass="44294">MKEVIRAAWVIGRRDFTAIIFSKAFIFFLLGPLFPLLIGFAAGGLGKQIAQERDVPVIGVLMDDVDSAKLQDARAELTAIMGEGRFAEFYILDVNQGNPQDPKSYLANKQPSLSAILSGSLDAPILTGTTAQAERWKGSMGLITAQAMNSQRLAAPQISMNLVQQSAGDAKELRLLTAQAAQTLLFMLTMLLAGMVLSNLVEEKSNKIIEILAASIPIDSVFLGKLFAMLAMAALGIIVWASVAIAGMEIFGNGLPAFSAPAVGWPLFITLGIIYFAMAYLMLGSLFLGIGSMAATVREVQTLSMPATMMQLLFFFLAMYSVTKINQPIEQFASIFPFTSPFAMLARAAQDETLWHHGVAIFGQAMFAILVLRIGVVLFRRNVMKSGSGKKLDDERRKLFGLIPLPQR</sequence>
<keyword evidence="2 5" id="KW-0812">Transmembrane</keyword>
<accession>A0A1L3J9A2</accession>
<name>A0A1L3J9A2_9SPHN</name>
<feature type="transmembrane region" description="Helical" evidence="5">
    <location>
        <begin position="302"/>
        <end position="322"/>
    </location>
</feature>
<dbReference type="Proteomes" id="UP000242561">
    <property type="component" value="Chromosome"/>
</dbReference>
<evidence type="ECO:0000256" key="4">
    <source>
        <dbReference type="ARBA" id="ARBA00023136"/>
    </source>
</evidence>
<keyword evidence="8" id="KW-1185">Reference proteome</keyword>
<dbReference type="EMBL" id="CP018154">
    <property type="protein sequence ID" value="APG61695.1"/>
    <property type="molecule type" value="Genomic_DNA"/>
</dbReference>
<evidence type="ECO:0000256" key="3">
    <source>
        <dbReference type="ARBA" id="ARBA00022989"/>
    </source>
</evidence>
<evidence type="ECO:0000256" key="1">
    <source>
        <dbReference type="ARBA" id="ARBA00004141"/>
    </source>
</evidence>
<gene>
    <name evidence="7" type="ORF">LPB140_01305</name>
</gene>
<evidence type="ECO:0000256" key="2">
    <source>
        <dbReference type="ARBA" id="ARBA00022692"/>
    </source>
</evidence>
<evidence type="ECO:0000313" key="7">
    <source>
        <dbReference type="EMBL" id="APG61695.1"/>
    </source>
</evidence>
<dbReference type="KEGG" id="sphl:LPB140_01305"/>